<keyword evidence="1" id="KW-0812">Transmembrane</keyword>
<name>A0A1X7TXL1_AMPQE</name>
<evidence type="ECO:0000256" key="1">
    <source>
        <dbReference type="SAM" id="Phobius"/>
    </source>
</evidence>
<sequence>MTIMKKIMIPLLFCKYTVILFKFLLLANFQNFLYLLLHYTGKNRLTRSLEMFPQSLCMELS</sequence>
<dbReference type="AlphaFoldDB" id="A0A1X7TXL1"/>
<evidence type="ECO:0000313" key="2">
    <source>
        <dbReference type="EnsemblMetazoa" id="Aqu2.1.20032_001"/>
    </source>
</evidence>
<proteinExistence type="predicted"/>
<dbReference type="InParanoid" id="A0A1X7TXL1"/>
<feature type="transmembrane region" description="Helical" evidence="1">
    <location>
        <begin position="12"/>
        <end position="37"/>
    </location>
</feature>
<keyword evidence="1" id="KW-0472">Membrane</keyword>
<dbReference type="EnsemblMetazoa" id="Aqu2.1.20032_001">
    <property type="protein sequence ID" value="Aqu2.1.20032_001"/>
    <property type="gene ID" value="Aqu2.1.20032"/>
</dbReference>
<organism evidence="2">
    <name type="scientific">Amphimedon queenslandica</name>
    <name type="common">Sponge</name>
    <dbReference type="NCBI Taxonomy" id="400682"/>
    <lineage>
        <taxon>Eukaryota</taxon>
        <taxon>Metazoa</taxon>
        <taxon>Porifera</taxon>
        <taxon>Demospongiae</taxon>
        <taxon>Heteroscleromorpha</taxon>
        <taxon>Haplosclerida</taxon>
        <taxon>Niphatidae</taxon>
        <taxon>Amphimedon</taxon>
    </lineage>
</organism>
<keyword evidence="1" id="KW-1133">Transmembrane helix</keyword>
<reference evidence="2" key="1">
    <citation type="submission" date="2017-05" db="UniProtKB">
        <authorList>
            <consortium name="EnsemblMetazoa"/>
        </authorList>
    </citation>
    <scope>IDENTIFICATION</scope>
</reference>
<protein>
    <submittedName>
        <fullName evidence="2">Uncharacterized protein</fullName>
    </submittedName>
</protein>
<accession>A0A1X7TXL1</accession>